<dbReference type="RefSeq" id="XP_016494333.1">
    <property type="nucleotide sequence ID" value="XM_016638847.1"/>
</dbReference>
<dbReference type="KEGG" id="nta:107813568"/>
<sequence>MYDGDDERTDGTQCEGVSCPNGPDSEKYTQLSYKPSAAPELILKLFKMQDIPKYVGTSHHQEHITTYTTVVKRNDLAQHEIESVLLKNQKGSSQKADIFRIAQGESELLREFVIRFQKERMLLPVVPDKWAEEAFTKGLNLRSSNASRKLKENILEFQMTIWADVHNRYESKIRIEHNQLGFPTSTKGRDRDKNRDKFKGDFDADRRSSKGRFFPYERTEGRGIKGFWSSDGFVPDRRTDRGSNNIGIGDEEYQTRFQKPIRPYPSQRDPNLWCEYHGIHRHITRDYRHLREQVATSLKNGHLREFLRNRAKNNYGRTRDNAEPSKIFRGNEINGVTFSAAKKIKVSVIHSKRLREVTEDDFTFREEDTDGLLLPHNDALVISLNVLDFKIKRVLVDPRSSANIIQWRMLEQAKLTGSIILATKLLIGFNLASVTTQQETMLPTNAEEITNTTLFKEVDDGMGYNIIIGRP</sequence>
<protein>
    <recommendedName>
        <fullName evidence="3">Retrotransposon gag domain-containing protein</fullName>
    </recommendedName>
</protein>
<proteinExistence type="predicted"/>
<dbReference type="AlphaFoldDB" id="A0A1S4BZT0"/>
<feature type="compositionally biased region" description="Basic and acidic residues" evidence="1">
    <location>
        <begin position="187"/>
        <end position="204"/>
    </location>
</feature>
<evidence type="ECO:0000256" key="1">
    <source>
        <dbReference type="SAM" id="MobiDB-lite"/>
    </source>
</evidence>
<organism evidence="2">
    <name type="scientific">Nicotiana tabacum</name>
    <name type="common">Common tobacco</name>
    <dbReference type="NCBI Taxonomy" id="4097"/>
    <lineage>
        <taxon>Eukaryota</taxon>
        <taxon>Viridiplantae</taxon>
        <taxon>Streptophyta</taxon>
        <taxon>Embryophyta</taxon>
        <taxon>Tracheophyta</taxon>
        <taxon>Spermatophyta</taxon>
        <taxon>Magnoliopsida</taxon>
        <taxon>eudicotyledons</taxon>
        <taxon>Gunneridae</taxon>
        <taxon>Pentapetalae</taxon>
        <taxon>asterids</taxon>
        <taxon>lamiids</taxon>
        <taxon>Solanales</taxon>
        <taxon>Solanaceae</taxon>
        <taxon>Nicotianoideae</taxon>
        <taxon>Nicotianeae</taxon>
        <taxon>Nicotiana</taxon>
    </lineage>
</organism>
<evidence type="ECO:0008006" key="3">
    <source>
        <dbReference type="Google" id="ProtNLM"/>
    </source>
</evidence>
<dbReference type="OMA" id="IENDACR"/>
<dbReference type="OrthoDB" id="2919534at2759"/>
<name>A0A1S4BZT0_TOBAC</name>
<feature type="region of interest" description="Disordered" evidence="1">
    <location>
        <begin position="181"/>
        <end position="204"/>
    </location>
</feature>
<dbReference type="PaxDb" id="4097-A0A1S4BZT0"/>
<gene>
    <name evidence="2" type="primary">LOC107813568</name>
</gene>
<dbReference type="PANTHER" id="PTHR33240:SF8">
    <property type="entry name" value="OS03G0439900 PROTEIN"/>
    <property type="match status" value="1"/>
</dbReference>
<evidence type="ECO:0000313" key="2">
    <source>
        <dbReference type="RefSeq" id="XP_016494333.1"/>
    </source>
</evidence>
<dbReference type="PANTHER" id="PTHR33240">
    <property type="entry name" value="OS08G0508500 PROTEIN"/>
    <property type="match status" value="1"/>
</dbReference>
<reference evidence="2" key="1">
    <citation type="submission" date="2025-08" db="UniProtKB">
        <authorList>
            <consortium name="RefSeq"/>
        </authorList>
    </citation>
    <scope>IDENTIFICATION</scope>
</reference>
<accession>A0A1S4BZT0</accession>
<feature type="region of interest" description="Disordered" evidence="1">
    <location>
        <begin position="1"/>
        <end position="30"/>
    </location>
</feature>